<feature type="binding site" evidence="6">
    <location>
        <position position="134"/>
    </location>
    <ligand>
        <name>S-adenosyl-L-methionine</name>
        <dbReference type="ChEBI" id="CHEBI:59789"/>
    </ligand>
</feature>
<dbReference type="InterPro" id="IPR036804">
    <property type="entry name" value="CheR_N_sf"/>
</dbReference>
<dbReference type="Pfam" id="PF03705">
    <property type="entry name" value="CheR_N"/>
    <property type="match status" value="1"/>
</dbReference>
<evidence type="ECO:0000256" key="5">
    <source>
        <dbReference type="PIRNR" id="PIRNR000410"/>
    </source>
</evidence>
<keyword evidence="9" id="KW-1185">Reference proteome</keyword>
<proteinExistence type="predicted"/>
<organism evidence="8 9">
    <name type="scientific">Aureimonas jatrophae</name>
    <dbReference type="NCBI Taxonomy" id="1166073"/>
    <lineage>
        <taxon>Bacteria</taxon>
        <taxon>Pseudomonadati</taxon>
        <taxon>Pseudomonadota</taxon>
        <taxon>Alphaproteobacteria</taxon>
        <taxon>Hyphomicrobiales</taxon>
        <taxon>Aurantimonadaceae</taxon>
        <taxon>Aureimonas</taxon>
    </lineage>
</organism>
<dbReference type="InterPro" id="IPR029063">
    <property type="entry name" value="SAM-dependent_MTases_sf"/>
</dbReference>
<dbReference type="Gene3D" id="1.10.155.10">
    <property type="entry name" value="Chemotaxis receptor methyltransferase CheR, N-terminal domain"/>
    <property type="match status" value="1"/>
</dbReference>
<dbReference type="InterPro" id="IPR022642">
    <property type="entry name" value="CheR_C"/>
</dbReference>
<dbReference type="PROSITE" id="PS50123">
    <property type="entry name" value="CHER"/>
    <property type="match status" value="1"/>
</dbReference>
<evidence type="ECO:0000256" key="4">
    <source>
        <dbReference type="ARBA" id="ARBA00022691"/>
    </source>
</evidence>
<evidence type="ECO:0000256" key="2">
    <source>
        <dbReference type="ARBA" id="ARBA00022603"/>
    </source>
</evidence>
<feature type="binding site" evidence="6">
    <location>
        <position position="90"/>
    </location>
    <ligand>
        <name>S-adenosyl-L-methionine</name>
        <dbReference type="ChEBI" id="CHEBI:59789"/>
    </ligand>
</feature>
<dbReference type="GO" id="GO:0032259">
    <property type="term" value="P:methylation"/>
    <property type="evidence" value="ECO:0007669"/>
    <property type="project" value="UniProtKB-KW"/>
</dbReference>
<feature type="binding site" evidence="6">
    <location>
        <position position="92"/>
    </location>
    <ligand>
        <name>S-adenosyl-L-methionine</name>
        <dbReference type="ChEBI" id="CHEBI:59789"/>
    </ligand>
</feature>
<name>A0A1H0CTL2_9HYPH</name>
<keyword evidence="2 5" id="KW-0489">Methyltransferase</keyword>
<dbReference type="PANTHER" id="PTHR24422">
    <property type="entry name" value="CHEMOTAXIS PROTEIN METHYLTRANSFERASE"/>
    <property type="match status" value="1"/>
</dbReference>
<evidence type="ECO:0000256" key="3">
    <source>
        <dbReference type="ARBA" id="ARBA00022679"/>
    </source>
</evidence>
<keyword evidence="3 5" id="KW-0808">Transferase</keyword>
<evidence type="ECO:0000313" key="8">
    <source>
        <dbReference type="EMBL" id="SDN61145.1"/>
    </source>
</evidence>
<reference evidence="8 9" key="1">
    <citation type="submission" date="2016-10" db="EMBL/GenBank/DDBJ databases">
        <authorList>
            <person name="de Groot N.N."/>
        </authorList>
    </citation>
    <scope>NUCLEOTIDE SEQUENCE [LARGE SCALE GENOMIC DNA]</scope>
    <source>
        <strain evidence="9">L7-484,KACC 16230,DSM 25025</strain>
    </source>
</reference>
<dbReference type="InterPro" id="IPR000780">
    <property type="entry name" value="CheR_MeTrfase"/>
</dbReference>
<dbReference type="PANTHER" id="PTHR24422:SF19">
    <property type="entry name" value="CHEMOTAXIS PROTEIN METHYLTRANSFERASE"/>
    <property type="match status" value="1"/>
</dbReference>
<feature type="binding site" evidence="6">
    <location>
        <position position="96"/>
    </location>
    <ligand>
        <name>S-adenosyl-L-methionine</name>
        <dbReference type="ChEBI" id="CHEBI:59789"/>
    </ligand>
</feature>
<keyword evidence="4 5" id="KW-0949">S-adenosyl-L-methionine</keyword>
<sequence length="288" mass="32197">MNAAAAPSRRTGVLAEDPALSVDAFRRIAGIVRREAGIHLPDTKLSLVFSRLVRRVAETGAGSFERYGDLVSSPAGAEELRRMVEALTTNYTFFFREPHHFRHFETEVLPELAQRARAGGRVRIWSAGCSTGQETYSAAMSLLRTVPDASALDIRILATDIDRNVLRAASHGRYDETAFADVAACDRARFFQPAPEGLLEARPELRALIRFRELNLLAPWPMRGLFDVVFFRNVAIYFDQGVREAVWLRMADQIHPDGWLYAGHSERVTGAAAERLAHLATTTYRRLA</sequence>
<comment type="catalytic activity">
    <reaction evidence="1 5">
        <text>L-glutamyl-[protein] + S-adenosyl-L-methionine = [protein]-L-glutamate 5-O-methyl ester + S-adenosyl-L-homocysteine</text>
        <dbReference type="Rhea" id="RHEA:24452"/>
        <dbReference type="Rhea" id="RHEA-COMP:10208"/>
        <dbReference type="Rhea" id="RHEA-COMP:10311"/>
        <dbReference type="ChEBI" id="CHEBI:29973"/>
        <dbReference type="ChEBI" id="CHEBI:57856"/>
        <dbReference type="ChEBI" id="CHEBI:59789"/>
        <dbReference type="ChEBI" id="CHEBI:82795"/>
        <dbReference type="EC" id="2.1.1.80"/>
    </reaction>
</comment>
<dbReference type="EMBL" id="FNIT01000001">
    <property type="protein sequence ID" value="SDN61145.1"/>
    <property type="molecule type" value="Genomic_DNA"/>
</dbReference>
<dbReference type="Gene3D" id="3.40.50.150">
    <property type="entry name" value="Vaccinia Virus protein VP39"/>
    <property type="match status" value="1"/>
</dbReference>
<evidence type="ECO:0000256" key="1">
    <source>
        <dbReference type="ARBA" id="ARBA00001541"/>
    </source>
</evidence>
<dbReference type="InterPro" id="IPR050903">
    <property type="entry name" value="Bact_Chemotaxis_MeTrfase"/>
</dbReference>
<dbReference type="STRING" id="1166073.SAMN05192530_101457"/>
<dbReference type="AlphaFoldDB" id="A0A1H0CTL2"/>
<dbReference type="InterPro" id="IPR026024">
    <property type="entry name" value="Chemotaxis_MeTrfase_CheR"/>
</dbReference>
<comment type="function">
    <text evidence="5">Methylation of the membrane-bound methyl-accepting chemotaxis proteins (MCP) to form gamma-glutamyl methyl ester residues in MCP.</text>
</comment>
<dbReference type="SUPFAM" id="SSF47757">
    <property type="entry name" value="Chemotaxis receptor methyltransferase CheR, N-terminal domain"/>
    <property type="match status" value="1"/>
</dbReference>
<dbReference type="Pfam" id="PF01739">
    <property type="entry name" value="CheR"/>
    <property type="match status" value="1"/>
</dbReference>
<dbReference type="EC" id="2.1.1.80" evidence="5"/>
<evidence type="ECO:0000256" key="6">
    <source>
        <dbReference type="PIRSR" id="PIRSR000410-1"/>
    </source>
</evidence>
<dbReference type="SUPFAM" id="SSF53335">
    <property type="entry name" value="S-adenosyl-L-methionine-dependent methyltransferases"/>
    <property type="match status" value="1"/>
</dbReference>
<protein>
    <recommendedName>
        <fullName evidence="5">Chemotaxis protein methyltransferase</fullName>
        <ecNumber evidence="5">2.1.1.80</ecNumber>
    </recommendedName>
</protein>
<gene>
    <name evidence="8" type="ORF">SAMN05192530_101457</name>
</gene>
<dbReference type="InterPro" id="IPR022641">
    <property type="entry name" value="CheR_N"/>
</dbReference>
<dbReference type="Proteomes" id="UP000198793">
    <property type="component" value="Unassembled WGS sequence"/>
</dbReference>
<dbReference type="PIRSF" id="PIRSF000410">
    <property type="entry name" value="CheR"/>
    <property type="match status" value="1"/>
</dbReference>
<feature type="binding site" evidence="6">
    <location>
        <begin position="215"/>
        <end position="216"/>
    </location>
    <ligand>
        <name>S-adenosyl-L-methionine</name>
        <dbReference type="ChEBI" id="CHEBI:59789"/>
    </ligand>
</feature>
<feature type="binding site" evidence="6">
    <location>
        <position position="160"/>
    </location>
    <ligand>
        <name>S-adenosyl-L-methionine</name>
        <dbReference type="ChEBI" id="CHEBI:59789"/>
    </ligand>
</feature>
<feature type="binding site" evidence="6">
    <location>
        <begin position="232"/>
        <end position="233"/>
    </location>
    <ligand>
        <name>S-adenosyl-L-methionine</name>
        <dbReference type="ChEBI" id="CHEBI:59789"/>
    </ligand>
</feature>
<feature type="domain" description="CheR-type methyltransferase" evidence="7">
    <location>
        <begin position="13"/>
        <end position="288"/>
    </location>
</feature>
<dbReference type="SMART" id="SM00138">
    <property type="entry name" value="MeTrc"/>
    <property type="match status" value="1"/>
</dbReference>
<dbReference type="GO" id="GO:0008983">
    <property type="term" value="F:protein-glutamate O-methyltransferase activity"/>
    <property type="evidence" value="ECO:0007669"/>
    <property type="project" value="UniProtKB-EC"/>
</dbReference>
<evidence type="ECO:0000313" key="9">
    <source>
        <dbReference type="Proteomes" id="UP000198793"/>
    </source>
</evidence>
<dbReference type="PRINTS" id="PR00996">
    <property type="entry name" value="CHERMTFRASE"/>
</dbReference>
<accession>A0A1H0CTL2</accession>
<evidence type="ECO:0000259" key="7">
    <source>
        <dbReference type="PROSITE" id="PS50123"/>
    </source>
</evidence>